<dbReference type="InParanoid" id="K3X0B4"/>
<organism evidence="2 3">
    <name type="scientific">Globisporangium ultimum (strain ATCC 200006 / CBS 805.95 / DAOM BR144)</name>
    <name type="common">Pythium ultimum</name>
    <dbReference type="NCBI Taxonomy" id="431595"/>
    <lineage>
        <taxon>Eukaryota</taxon>
        <taxon>Sar</taxon>
        <taxon>Stramenopiles</taxon>
        <taxon>Oomycota</taxon>
        <taxon>Peronosporomycetes</taxon>
        <taxon>Pythiales</taxon>
        <taxon>Pythiaceae</taxon>
        <taxon>Globisporangium</taxon>
    </lineage>
</organism>
<protein>
    <submittedName>
        <fullName evidence="2">Uncharacterized protein</fullName>
    </submittedName>
</protein>
<dbReference type="InterPro" id="IPR039724">
    <property type="entry name" value="WDR91"/>
</dbReference>
<dbReference type="eggNOG" id="KOG1333">
    <property type="taxonomic scope" value="Eukaryota"/>
</dbReference>
<feature type="compositionally biased region" description="Polar residues" evidence="1">
    <location>
        <begin position="134"/>
        <end position="146"/>
    </location>
</feature>
<reference evidence="3" key="2">
    <citation type="submission" date="2010-04" db="EMBL/GenBank/DDBJ databases">
        <authorList>
            <person name="Buell R."/>
            <person name="Hamilton J."/>
            <person name="Hostetler J."/>
        </authorList>
    </citation>
    <scope>NUCLEOTIDE SEQUENCE [LARGE SCALE GENOMIC DNA]</scope>
    <source>
        <strain evidence="3">DAOM:BR144</strain>
    </source>
</reference>
<name>K3X0B4_GLOUD</name>
<dbReference type="PANTHER" id="PTHR13083:SF3">
    <property type="entry name" value="WD REPEAT-CONTAINING PROTEIN 91"/>
    <property type="match status" value="1"/>
</dbReference>
<reference evidence="3" key="1">
    <citation type="journal article" date="2010" name="Genome Biol.">
        <title>Genome sequence of the necrotrophic plant pathogen Pythium ultimum reveals original pathogenicity mechanisms and effector repertoire.</title>
        <authorList>
            <person name="Levesque C.A."/>
            <person name="Brouwer H."/>
            <person name="Cano L."/>
            <person name="Hamilton J.P."/>
            <person name="Holt C."/>
            <person name="Huitema E."/>
            <person name="Raffaele S."/>
            <person name="Robideau G.P."/>
            <person name="Thines M."/>
            <person name="Win J."/>
            <person name="Zerillo M.M."/>
            <person name="Beakes G.W."/>
            <person name="Boore J.L."/>
            <person name="Busam D."/>
            <person name="Dumas B."/>
            <person name="Ferriera S."/>
            <person name="Fuerstenberg S.I."/>
            <person name="Gachon C.M."/>
            <person name="Gaulin E."/>
            <person name="Govers F."/>
            <person name="Grenville-Briggs L."/>
            <person name="Horner N."/>
            <person name="Hostetler J."/>
            <person name="Jiang R.H."/>
            <person name="Johnson J."/>
            <person name="Krajaejun T."/>
            <person name="Lin H."/>
            <person name="Meijer H.J."/>
            <person name="Moore B."/>
            <person name="Morris P."/>
            <person name="Phuntmart V."/>
            <person name="Puiu D."/>
            <person name="Shetty J."/>
            <person name="Stajich J.E."/>
            <person name="Tripathy S."/>
            <person name="Wawra S."/>
            <person name="van West P."/>
            <person name="Whitty B.R."/>
            <person name="Coutinho P.M."/>
            <person name="Henrissat B."/>
            <person name="Martin F."/>
            <person name="Thomas P.D."/>
            <person name="Tyler B.M."/>
            <person name="De Vries R.P."/>
            <person name="Kamoun S."/>
            <person name="Yandell M."/>
            <person name="Tisserat N."/>
            <person name="Buell C.R."/>
        </authorList>
    </citation>
    <scope>NUCLEOTIDE SEQUENCE</scope>
    <source>
        <strain evidence="3">DAOM:BR144</strain>
    </source>
</reference>
<feature type="region of interest" description="Disordered" evidence="1">
    <location>
        <begin position="134"/>
        <end position="202"/>
    </location>
</feature>
<evidence type="ECO:0000313" key="3">
    <source>
        <dbReference type="Proteomes" id="UP000019132"/>
    </source>
</evidence>
<proteinExistence type="predicted"/>
<dbReference type="Proteomes" id="UP000019132">
    <property type="component" value="Unassembled WGS sequence"/>
</dbReference>
<evidence type="ECO:0000313" key="2">
    <source>
        <dbReference type="EnsemblProtists" id="PYU1_T010663"/>
    </source>
</evidence>
<feature type="compositionally biased region" description="Basic and acidic residues" evidence="1">
    <location>
        <begin position="147"/>
        <end position="190"/>
    </location>
</feature>
<dbReference type="HOGENOM" id="CLU_941585_0_0_1"/>
<dbReference type="GO" id="GO:0141039">
    <property type="term" value="F:phosphatidylinositol 3-kinase inhibitor activity"/>
    <property type="evidence" value="ECO:0007669"/>
    <property type="project" value="InterPro"/>
</dbReference>
<dbReference type="GO" id="GO:0031901">
    <property type="term" value="C:early endosome membrane"/>
    <property type="evidence" value="ECO:0007669"/>
    <property type="project" value="TreeGrafter"/>
</dbReference>
<dbReference type="GO" id="GO:0031902">
    <property type="term" value="C:late endosome membrane"/>
    <property type="evidence" value="ECO:0007669"/>
    <property type="project" value="TreeGrafter"/>
</dbReference>
<dbReference type="EMBL" id="GL376592">
    <property type="status" value="NOT_ANNOTATED_CDS"/>
    <property type="molecule type" value="Genomic_DNA"/>
</dbReference>
<sequence length="296" mass="33192">MQQIFFSKEWLEAFLTSFRNFLTLIFRNLPLPKLLAFQLTRLEEPSLKMRLKVSQSECHRLRLFNVEATAKIKKLEDAGRHLHSLLRRMVQHNYREEFAQTNGHHSGDAFTNDGGFSAQEMRELSELFGIQTNNGEQKLQKQPSDTQKGDEQQPMKRRGRGTERKETQEQREDERNDAASRKSAIKRGDTGDGQPASAAQSELSLASRFHTQQHNQKTPTNASPGPLCRISRNGSCVAISALGSKLITIWSATTTADAGDDDGEARTPLSTIRLLAPLTSIAWIAASQDQNDAMTL</sequence>
<dbReference type="PANTHER" id="PTHR13083">
    <property type="entry name" value="WD REPEAT-CONTAINING PROTEIN 91"/>
    <property type="match status" value="1"/>
</dbReference>
<dbReference type="GO" id="GO:0051898">
    <property type="term" value="P:negative regulation of phosphatidylinositol 3-kinase/protein kinase B signal transduction"/>
    <property type="evidence" value="ECO:0007669"/>
    <property type="project" value="InterPro"/>
</dbReference>
<dbReference type="EnsemblProtists" id="PYU1_T010663">
    <property type="protein sequence ID" value="PYU1_T010663"/>
    <property type="gene ID" value="PYU1_G010640"/>
</dbReference>
<evidence type="ECO:0000256" key="1">
    <source>
        <dbReference type="SAM" id="MobiDB-lite"/>
    </source>
</evidence>
<dbReference type="STRING" id="431595.K3X0B4"/>
<keyword evidence="3" id="KW-1185">Reference proteome</keyword>
<reference evidence="2" key="3">
    <citation type="submission" date="2015-02" db="UniProtKB">
        <authorList>
            <consortium name="EnsemblProtists"/>
        </authorList>
    </citation>
    <scope>IDENTIFICATION</scope>
    <source>
        <strain evidence="2">DAOM BR144</strain>
    </source>
</reference>
<accession>K3X0B4</accession>
<dbReference type="AlphaFoldDB" id="K3X0B4"/>
<dbReference type="VEuPathDB" id="FungiDB:PYU1_G010640"/>
<dbReference type="GO" id="GO:0045022">
    <property type="term" value="P:early endosome to late endosome transport"/>
    <property type="evidence" value="ECO:0007669"/>
    <property type="project" value="InterPro"/>
</dbReference>